<proteinExistence type="predicted"/>
<dbReference type="Pfam" id="PF00054">
    <property type="entry name" value="Laminin_G_1"/>
    <property type="match status" value="1"/>
</dbReference>
<evidence type="ECO:0000256" key="7">
    <source>
        <dbReference type="ARBA" id="ARBA00023121"/>
    </source>
</evidence>
<reference evidence="15" key="1">
    <citation type="submission" date="2023-08" db="EMBL/GenBank/DDBJ databases">
        <authorList>
            <person name="Alioto T."/>
            <person name="Alioto T."/>
            <person name="Gomez Garrido J."/>
        </authorList>
    </citation>
    <scope>NUCLEOTIDE SEQUENCE</scope>
</reference>
<feature type="chain" id="PRO_5043348242" description="Sex hormone-binding globulin" evidence="13">
    <location>
        <begin position="24"/>
        <end position="390"/>
    </location>
</feature>
<evidence type="ECO:0000256" key="5">
    <source>
        <dbReference type="ARBA" id="ARBA00022729"/>
    </source>
</evidence>
<evidence type="ECO:0000259" key="14">
    <source>
        <dbReference type="PROSITE" id="PS50025"/>
    </source>
</evidence>
<keyword evidence="8" id="KW-1015">Disulfide bond</keyword>
<keyword evidence="3" id="KW-0964">Secreted</keyword>
<dbReference type="AlphaFoldDB" id="A0AAV1HL01"/>
<dbReference type="InterPro" id="IPR051145">
    <property type="entry name" value="GAS-SHBG-PROS"/>
</dbReference>
<gene>
    <name evidence="15" type="ORF">XNOV1_A031739</name>
</gene>
<organism evidence="15 16">
    <name type="scientific">Xyrichtys novacula</name>
    <name type="common">Pearly razorfish</name>
    <name type="synonym">Hemipteronotus novacula</name>
    <dbReference type="NCBI Taxonomy" id="13765"/>
    <lineage>
        <taxon>Eukaryota</taxon>
        <taxon>Metazoa</taxon>
        <taxon>Chordata</taxon>
        <taxon>Craniata</taxon>
        <taxon>Vertebrata</taxon>
        <taxon>Euteleostomi</taxon>
        <taxon>Actinopterygii</taxon>
        <taxon>Neopterygii</taxon>
        <taxon>Teleostei</taxon>
        <taxon>Neoteleostei</taxon>
        <taxon>Acanthomorphata</taxon>
        <taxon>Eupercaria</taxon>
        <taxon>Labriformes</taxon>
        <taxon>Labridae</taxon>
        <taxon>Xyrichtys</taxon>
    </lineage>
</organism>
<keyword evidence="6" id="KW-0677">Repeat</keyword>
<accession>A0AAV1HL01</accession>
<evidence type="ECO:0000256" key="12">
    <source>
        <dbReference type="PROSITE-ProRule" id="PRU00122"/>
    </source>
</evidence>
<dbReference type="SMART" id="SM00282">
    <property type="entry name" value="LamG"/>
    <property type="match status" value="1"/>
</dbReference>
<dbReference type="FunFam" id="2.60.120.200:FF:000107">
    <property type="entry name" value="Sex hormone-binding globulin"/>
    <property type="match status" value="1"/>
</dbReference>
<feature type="domain" description="Laminin G" evidence="14">
    <location>
        <begin position="36"/>
        <end position="211"/>
    </location>
</feature>
<dbReference type="CDD" id="cd00110">
    <property type="entry name" value="LamG"/>
    <property type="match status" value="1"/>
</dbReference>
<comment type="subunit">
    <text evidence="2">Homodimer.</text>
</comment>
<dbReference type="InterPro" id="IPR013320">
    <property type="entry name" value="ConA-like_dom_sf"/>
</dbReference>
<feature type="signal peptide" evidence="13">
    <location>
        <begin position="1"/>
        <end position="23"/>
    </location>
</feature>
<evidence type="ECO:0000256" key="8">
    <source>
        <dbReference type="ARBA" id="ARBA00023157"/>
    </source>
</evidence>
<evidence type="ECO:0000256" key="11">
    <source>
        <dbReference type="ARBA" id="ARBA00040510"/>
    </source>
</evidence>
<evidence type="ECO:0000256" key="1">
    <source>
        <dbReference type="ARBA" id="ARBA00004613"/>
    </source>
</evidence>
<dbReference type="InterPro" id="IPR001791">
    <property type="entry name" value="Laminin_G"/>
</dbReference>
<dbReference type="EMBL" id="OY660886">
    <property type="protein sequence ID" value="CAJ1086201.1"/>
    <property type="molecule type" value="Genomic_DNA"/>
</dbReference>
<dbReference type="SUPFAM" id="SSF49899">
    <property type="entry name" value="Concanavalin A-like lectins/glucanases"/>
    <property type="match status" value="2"/>
</dbReference>
<evidence type="ECO:0000313" key="16">
    <source>
        <dbReference type="Proteomes" id="UP001178508"/>
    </source>
</evidence>
<dbReference type="GO" id="GO:0005496">
    <property type="term" value="F:steroid binding"/>
    <property type="evidence" value="ECO:0007669"/>
    <property type="project" value="UniProtKB-KW"/>
</dbReference>
<keyword evidence="4" id="KW-0754">Steroid-binding</keyword>
<keyword evidence="16" id="KW-1185">Reference proteome</keyword>
<evidence type="ECO:0000256" key="4">
    <source>
        <dbReference type="ARBA" id="ARBA00022665"/>
    </source>
</evidence>
<comment type="caution">
    <text evidence="12">Lacks conserved residue(s) required for the propagation of feature annotation.</text>
</comment>
<dbReference type="GO" id="GO:0005576">
    <property type="term" value="C:extracellular region"/>
    <property type="evidence" value="ECO:0007669"/>
    <property type="project" value="UniProtKB-SubCell"/>
</dbReference>
<comment type="subcellular location">
    <subcellularLocation>
        <location evidence="1">Secreted</location>
    </subcellularLocation>
</comment>
<dbReference type="Gene3D" id="2.60.120.200">
    <property type="match status" value="2"/>
</dbReference>
<evidence type="ECO:0000313" key="15">
    <source>
        <dbReference type="EMBL" id="CAJ1086201.1"/>
    </source>
</evidence>
<evidence type="ECO:0000256" key="3">
    <source>
        <dbReference type="ARBA" id="ARBA00022525"/>
    </source>
</evidence>
<dbReference type="PROSITE" id="PS50025">
    <property type="entry name" value="LAM_G_DOMAIN"/>
    <property type="match status" value="1"/>
</dbReference>
<keyword evidence="5 13" id="KW-0732">Signal</keyword>
<dbReference type="PANTHER" id="PTHR24040">
    <property type="entry name" value="LAMININ G-LIKE DOMAIN-CONTAINING PROTEIN"/>
    <property type="match status" value="1"/>
</dbReference>
<evidence type="ECO:0000256" key="9">
    <source>
        <dbReference type="ARBA" id="ARBA00023180"/>
    </source>
</evidence>
<evidence type="ECO:0000256" key="2">
    <source>
        <dbReference type="ARBA" id="ARBA00011738"/>
    </source>
</evidence>
<comment type="function">
    <text evidence="10">Functions as an androgen transport protein, but may also be involved in receptor mediated processes. Each dimer binds one molecule of steroid. Specific for 5-alpha-dihydrotestosterone, testosterone, and 17-beta-estradiol. Regulates the plasma metabolic clearance rate of steroid hormones by controlling their plasma concentration.</text>
</comment>
<evidence type="ECO:0000256" key="6">
    <source>
        <dbReference type="ARBA" id="ARBA00022737"/>
    </source>
</evidence>
<evidence type="ECO:0000256" key="10">
    <source>
        <dbReference type="ARBA" id="ARBA00037620"/>
    </source>
</evidence>
<protein>
    <recommendedName>
        <fullName evidence="11">Sex hormone-binding globulin</fullName>
    </recommendedName>
</protein>
<dbReference type="PANTHER" id="PTHR24040:SF3">
    <property type="entry name" value="SEX HORMONE-BINDING GLOBULIN"/>
    <property type="match status" value="1"/>
</dbReference>
<evidence type="ECO:0000256" key="13">
    <source>
        <dbReference type="SAM" id="SignalP"/>
    </source>
</evidence>
<keyword evidence="7" id="KW-0446">Lipid-binding</keyword>
<sequence>MAVFWKAITGGLLLALLGWRAEGQENRAGKKEVSGRSTLNLGQERDIWRPLIHTAVNLSEISSIKSTFQFRTFDPEGAIFYGDTKGGDDWFVLSLKDGLPLMQISKEDMLVSVTGGPKLNDGKWHTLEVSNQGKFVVLEVDGSSGLVVGMQSKKEELPISSELRLALGGVLIGPEKLIVQFEPQMDGCVREGSWLNLSVPWEAVTEELWPCYQNVRPGSYFSGMGFAVFNTSVFPIKADDGVTFELWGDLTNMDGTIMSIKAPEQQLMFAIVANKNTKEVTLTFGVEQFTMTDAFERLVITFQTDLMQVIQVGDESKTTRFPISPTDQPAYLSAWAEGHLAFGGLLGEGEDNTGSQFLTGCLERIQVQARDLDLDFAVKHSSISSHSCPE</sequence>
<dbReference type="Proteomes" id="UP001178508">
    <property type="component" value="Chromosome 23"/>
</dbReference>
<name>A0AAV1HL01_XYRNO</name>
<keyword evidence="9" id="KW-0325">Glycoprotein</keyword>